<dbReference type="NCBIfam" id="TIGR01726">
    <property type="entry name" value="HEQRo_perm_3TM"/>
    <property type="match status" value="1"/>
</dbReference>
<name>A0A7V7TX01_9HYPH</name>
<sequence length="396" mass="42606">MTADTHPLHERPARVSWTNDPAIRGIVVQALVVALLIAFVWWIAHNAAENLRALGKTFGFGFLEGRAGFDIAQKPVAFTPDASYARALLVGLTNTLIIAVCGIAMATVLGFLVGIGRLSHNVLIRGLSTTYVEIFRNIPPLLVIIFWYNGVLSVLQPPRNLQPSSLGVYLTNRGLQTPRFLFEPLAWATLGALVLGIALTVFLSAANARRQAATGQRRPMLLPALGLIVGLPVIVFLATGIPATLEMPAATRFNLVGGFQIAPEFLAMFLALSIYTGAFIAEIVRAGIMAVSKGQTEAASALGLTRWQMLRLVIVPQAFRVIIPPLTSQYLNLTKNSSLGLAVGYADLVAVGNTVLNQSSRSIEIVAVWIAAYLTISLIVSLAMNIFNARMALVER</sequence>
<dbReference type="InterPro" id="IPR035906">
    <property type="entry name" value="MetI-like_sf"/>
</dbReference>
<evidence type="ECO:0000256" key="1">
    <source>
        <dbReference type="ARBA" id="ARBA00004429"/>
    </source>
</evidence>
<evidence type="ECO:0000256" key="9">
    <source>
        <dbReference type="RuleBase" id="RU363032"/>
    </source>
</evidence>
<dbReference type="PROSITE" id="PS50928">
    <property type="entry name" value="ABC_TM1"/>
    <property type="match status" value="1"/>
</dbReference>
<comment type="similarity">
    <text evidence="2">Belongs to the binding-protein-dependent transport system permease family. HisMQ subfamily.</text>
</comment>
<dbReference type="InterPro" id="IPR010065">
    <property type="entry name" value="AA_ABC_transptr_permease_3TM"/>
</dbReference>
<dbReference type="CDD" id="cd06261">
    <property type="entry name" value="TM_PBP2"/>
    <property type="match status" value="1"/>
</dbReference>
<evidence type="ECO:0000259" key="10">
    <source>
        <dbReference type="PROSITE" id="PS50928"/>
    </source>
</evidence>
<feature type="transmembrane region" description="Helical" evidence="9">
    <location>
        <begin position="366"/>
        <end position="387"/>
    </location>
</feature>
<dbReference type="AlphaFoldDB" id="A0A7V7TX01"/>
<evidence type="ECO:0000256" key="8">
    <source>
        <dbReference type="ARBA" id="ARBA00023136"/>
    </source>
</evidence>
<dbReference type="InterPro" id="IPR000515">
    <property type="entry name" value="MetI-like"/>
</dbReference>
<keyword evidence="12" id="KW-1185">Reference proteome</keyword>
<evidence type="ECO:0000256" key="7">
    <source>
        <dbReference type="ARBA" id="ARBA00022989"/>
    </source>
</evidence>
<protein>
    <submittedName>
        <fullName evidence="11">Amino acid ABC transporter permease</fullName>
    </submittedName>
</protein>
<dbReference type="GO" id="GO:0022857">
    <property type="term" value="F:transmembrane transporter activity"/>
    <property type="evidence" value="ECO:0007669"/>
    <property type="project" value="InterPro"/>
</dbReference>
<keyword evidence="3 9" id="KW-0813">Transport</keyword>
<feature type="transmembrane region" description="Helical" evidence="9">
    <location>
        <begin position="134"/>
        <end position="155"/>
    </location>
</feature>
<dbReference type="GO" id="GO:0006865">
    <property type="term" value="P:amino acid transport"/>
    <property type="evidence" value="ECO:0007669"/>
    <property type="project" value="UniProtKB-KW"/>
</dbReference>
<accession>A0A7V7TX01</accession>
<dbReference type="RefSeq" id="WP_150968913.1">
    <property type="nucleotide sequence ID" value="NZ_VZDO01000004.1"/>
</dbReference>
<evidence type="ECO:0000256" key="3">
    <source>
        <dbReference type="ARBA" id="ARBA00022448"/>
    </source>
</evidence>
<evidence type="ECO:0000256" key="6">
    <source>
        <dbReference type="ARBA" id="ARBA00022970"/>
    </source>
</evidence>
<feature type="transmembrane region" description="Helical" evidence="9">
    <location>
        <begin position="21"/>
        <end position="44"/>
    </location>
</feature>
<comment type="subcellular location">
    <subcellularLocation>
        <location evidence="1">Cell inner membrane</location>
        <topology evidence="1">Multi-pass membrane protein</topology>
    </subcellularLocation>
    <subcellularLocation>
        <location evidence="9">Cell membrane</location>
        <topology evidence="9">Multi-pass membrane protein</topology>
    </subcellularLocation>
</comment>
<dbReference type="Gene3D" id="1.10.3720.10">
    <property type="entry name" value="MetI-like"/>
    <property type="match status" value="2"/>
</dbReference>
<dbReference type="Proteomes" id="UP000432089">
    <property type="component" value="Unassembled WGS sequence"/>
</dbReference>
<dbReference type="EMBL" id="VZDO01000004">
    <property type="protein sequence ID" value="KAB0680761.1"/>
    <property type="molecule type" value="Genomic_DNA"/>
</dbReference>
<proteinExistence type="inferred from homology"/>
<feature type="transmembrane region" description="Helical" evidence="9">
    <location>
        <begin position="265"/>
        <end position="288"/>
    </location>
</feature>
<dbReference type="InterPro" id="IPR043429">
    <property type="entry name" value="ArtM/GltK/GlnP/TcyL/YhdX-like"/>
</dbReference>
<keyword evidence="6" id="KW-0029">Amino-acid transport</keyword>
<dbReference type="GO" id="GO:0043190">
    <property type="term" value="C:ATP-binding cassette (ABC) transporter complex"/>
    <property type="evidence" value="ECO:0007669"/>
    <property type="project" value="InterPro"/>
</dbReference>
<feature type="transmembrane region" description="Helical" evidence="9">
    <location>
        <begin position="220"/>
        <end position="245"/>
    </location>
</feature>
<evidence type="ECO:0000256" key="5">
    <source>
        <dbReference type="ARBA" id="ARBA00022692"/>
    </source>
</evidence>
<dbReference type="PANTHER" id="PTHR30614:SF37">
    <property type="entry name" value="AMINO-ACID ABC TRANSPORTER PERMEASE PROTEIN YHDX-RELATED"/>
    <property type="match status" value="1"/>
</dbReference>
<keyword evidence="5 9" id="KW-0812">Transmembrane</keyword>
<dbReference type="SUPFAM" id="SSF161098">
    <property type="entry name" value="MetI-like"/>
    <property type="match status" value="2"/>
</dbReference>
<feature type="transmembrane region" description="Helical" evidence="9">
    <location>
        <begin position="185"/>
        <end position="208"/>
    </location>
</feature>
<gene>
    <name evidence="11" type="ORF">F6X38_07115</name>
</gene>
<evidence type="ECO:0000256" key="2">
    <source>
        <dbReference type="ARBA" id="ARBA00010072"/>
    </source>
</evidence>
<keyword evidence="4" id="KW-1003">Cell membrane</keyword>
<organism evidence="11 12">
    <name type="scientific">Plantimonas leprariae</name>
    <dbReference type="NCBI Taxonomy" id="2615207"/>
    <lineage>
        <taxon>Bacteria</taxon>
        <taxon>Pseudomonadati</taxon>
        <taxon>Pseudomonadota</taxon>
        <taxon>Alphaproteobacteria</taxon>
        <taxon>Hyphomicrobiales</taxon>
        <taxon>Aurantimonadaceae</taxon>
        <taxon>Plantimonas</taxon>
    </lineage>
</organism>
<evidence type="ECO:0000256" key="4">
    <source>
        <dbReference type="ARBA" id="ARBA00022475"/>
    </source>
</evidence>
<dbReference type="Pfam" id="PF00528">
    <property type="entry name" value="BPD_transp_1"/>
    <property type="match status" value="1"/>
</dbReference>
<comment type="caution">
    <text evidence="11">The sequence shown here is derived from an EMBL/GenBank/DDBJ whole genome shotgun (WGS) entry which is preliminary data.</text>
</comment>
<keyword evidence="7 9" id="KW-1133">Transmembrane helix</keyword>
<feature type="transmembrane region" description="Helical" evidence="9">
    <location>
        <begin position="88"/>
        <end position="113"/>
    </location>
</feature>
<feature type="domain" description="ABC transmembrane type-1" evidence="10">
    <location>
        <begin position="92"/>
        <end position="384"/>
    </location>
</feature>
<evidence type="ECO:0000313" key="11">
    <source>
        <dbReference type="EMBL" id="KAB0680761.1"/>
    </source>
</evidence>
<keyword evidence="8 9" id="KW-0472">Membrane</keyword>
<dbReference type="PANTHER" id="PTHR30614">
    <property type="entry name" value="MEMBRANE COMPONENT OF AMINO ACID ABC TRANSPORTER"/>
    <property type="match status" value="1"/>
</dbReference>
<reference evidence="11 12" key="1">
    <citation type="submission" date="2019-09" db="EMBL/GenBank/DDBJ databases">
        <title>YIM 132180 draft genome.</title>
        <authorList>
            <person name="Zhang K."/>
        </authorList>
    </citation>
    <scope>NUCLEOTIDE SEQUENCE [LARGE SCALE GENOMIC DNA]</scope>
    <source>
        <strain evidence="11 12">YIM 132180</strain>
    </source>
</reference>
<evidence type="ECO:0000313" key="12">
    <source>
        <dbReference type="Proteomes" id="UP000432089"/>
    </source>
</evidence>